<dbReference type="InterPro" id="IPR015421">
    <property type="entry name" value="PyrdxlP-dep_Trfase_major"/>
</dbReference>
<keyword evidence="7" id="KW-1185">Reference proteome</keyword>
<comment type="function">
    <text evidence="1 4">The glycine cleavage system catalyzes the degradation of glycine. The P protein binds the alpha-amino group of glycine through its pyridoxal phosphate cofactor; CO(2) is released and the remaining methylamine moiety is then transferred to the lipoamide cofactor of the H protein.</text>
</comment>
<reference evidence="7" key="1">
    <citation type="journal article" date="2019" name="Int. J. Syst. Evol. Microbiol.">
        <title>The Global Catalogue of Microorganisms (GCM) 10K type strain sequencing project: providing services to taxonomists for standard genome sequencing and annotation.</title>
        <authorList>
            <consortium name="The Broad Institute Genomics Platform"/>
            <consortium name="The Broad Institute Genome Sequencing Center for Infectious Disease"/>
            <person name="Wu L."/>
            <person name="Ma J."/>
        </authorList>
    </citation>
    <scope>NUCLEOTIDE SEQUENCE [LARGE SCALE GENOMIC DNA]</scope>
    <source>
        <strain evidence="7">WYCCWR 12678</strain>
    </source>
</reference>
<gene>
    <name evidence="4 6" type="primary">gcvPA</name>
    <name evidence="6" type="ORF">ACFO8Q_17505</name>
</gene>
<dbReference type="PANTHER" id="PTHR42806:SF1">
    <property type="entry name" value="GLYCINE DEHYDROGENASE (DECARBOXYLATING)"/>
    <property type="match status" value="1"/>
</dbReference>
<dbReference type="SUPFAM" id="SSF53383">
    <property type="entry name" value="PLP-dependent transferases"/>
    <property type="match status" value="1"/>
</dbReference>
<dbReference type="CDD" id="cd00613">
    <property type="entry name" value="GDC-P"/>
    <property type="match status" value="1"/>
</dbReference>
<comment type="similarity">
    <text evidence="4">Belongs to the GcvP family. N-terminal subunit subfamily.</text>
</comment>
<dbReference type="InterPro" id="IPR015422">
    <property type="entry name" value="PyrdxlP-dep_Trfase_small"/>
</dbReference>
<name>A0ABV9Q924_9BACL</name>
<evidence type="ECO:0000313" key="6">
    <source>
        <dbReference type="EMBL" id="MFC4769130.1"/>
    </source>
</evidence>
<dbReference type="Gene3D" id="3.90.1150.10">
    <property type="entry name" value="Aspartate Aminotransferase, domain 1"/>
    <property type="match status" value="1"/>
</dbReference>
<feature type="domain" description="Glycine cleavage system P-protein N-terminal" evidence="5">
    <location>
        <begin position="5"/>
        <end position="442"/>
    </location>
</feature>
<evidence type="ECO:0000256" key="4">
    <source>
        <dbReference type="HAMAP-Rule" id="MF_00712"/>
    </source>
</evidence>
<dbReference type="InterPro" id="IPR020581">
    <property type="entry name" value="GDC_P"/>
</dbReference>
<dbReference type="PIRSF" id="PIRSF006815">
    <property type="entry name" value="GcvPA"/>
    <property type="match status" value="1"/>
</dbReference>
<dbReference type="EMBL" id="JBHSHC010000119">
    <property type="protein sequence ID" value="MFC4769130.1"/>
    <property type="molecule type" value="Genomic_DNA"/>
</dbReference>
<dbReference type="RefSeq" id="WP_380027304.1">
    <property type="nucleotide sequence ID" value="NZ_JBHSHC010000119.1"/>
</dbReference>
<evidence type="ECO:0000313" key="7">
    <source>
        <dbReference type="Proteomes" id="UP001596002"/>
    </source>
</evidence>
<comment type="caution">
    <text evidence="6">The sequence shown here is derived from an EMBL/GenBank/DDBJ whole genome shotgun (WGS) entry which is preliminary data.</text>
</comment>
<protein>
    <recommendedName>
        <fullName evidence="4">Probable glycine dehydrogenase (decarboxylating) subunit 1</fullName>
        <ecNumber evidence="4">1.4.4.2</ecNumber>
    </recommendedName>
    <alternativeName>
        <fullName evidence="4">Glycine cleavage system P-protein subunit 1</fullName>
    </alternativeName>
    <alternativeName>
        <fullName evidence="4">Glycine decarboxylase subunit 1</fullName>
    </alternativeName>
    <alternativeName>
        <fullName evidence="4">Glycine dehydrogenase (aminomethyl-transferring) subunit 1</fullName>
    </alternativeName>
</protein>
<evidence type="ECO:0000259" key="5">
    <source>
        <dbReference type="Pfam" id="PF02347"/>
    </source>
</evidence>
<dbReference type="PANTHER" id="PTHR42806">
    <property type="entry name" value="GLYCINE CLEAVAGE SYSTEM P-PROTEIN"/>
    <property type="match status" value="1"/>
</dbReference>
<dbReference type="Gene3D" id="3.40.640.10">
    <property type="entry name" value="Type I PLP-dependent aspartate aminotransferase-like (Major domain)"/>
    <property type="match status" value="1"/>
</dbReference>
<comment type="subunit">
    <text evidence="4">The glycine cleavage system is composed of four proteins: P, T, L and H. In this organism, the P 'protein' is a heterodimer of two subunits.</text>
</comment>
<keyword evidence="2 4" id="KW-0560">Oxidoreductase</keyword>
<dbReference type="EC" id="1.4.4.2" evidence="4"/>
<evidence type="ECO:0000256" key="1">
    <source>
        <dbReference type="ARBA" id="ARBA00003788"/>
    </source>
</evidence>
<dbReference type="NCBIfam" id="NF001696">
    <property type="entry name" value="PRK00451.1"/>
    <property type="match status" value="1"/>
</dbReference>
<organism evidence="6 7">
    <name type="scientific">Effusibacillus consociatus</name>
    <dbReference type="NCBI Taxonomy" id="1117041"/>
    <lineage>
        <taxon>Bacteria</taxon>
        <taxon>Bacillati</taxon>
        <taxon>Bacillota</taxon>
        <taxon>Bacilli</taxon>
        <taxon>Bacillales</taxon>
        <taxon>Alicyclobacillaceae</taxon>
        <taxon>Effusibacillus</taxon>
    </lineage>
</organism>
<dbReference type="InterPro" id="IPR015424">
    <property type="entry name" value="PyrdxlP-dep_Trfase"/>
</dbReference>
<comment type="catalytic activity">
    <reaction evidence="3 4">
        <text>N(6)-[(R)-lipoyl]-L-lysyl-[glycine-cleavage complex H protein] + glycine + H(+) = N(6)-[(R)-S(8)-aminomethyldihydrolipoyl]-L-lysyl-[glycine-cleavage complex H protein] + CO2</text>
        <dbReference type="Rhea" id="RHEA:24304"/>
        <dbReference type="Rhea" id="RHEA-COMP:10494"/>
        <dbReference type="Rhea" id="RHEA-COMP:10495"/>
        <dbReference type="ChEBI" id="CHEBI:15378"/>
        <dbReference type="ChEBI" id="CHEBI:16526"/>
        <dbReference type="ChEBI" id="CHEBI:57305"/>
        <dbReference type="ChEBI" id="CHEBI:83099"/>
        <dbReference type="ChEBI" id="CHEBI:83143"/>
        <dbReference type="EC" id="1.4.4.2"/>
    </reaction>
</comment>
<dbReference type="HAMAP" id="MF_00712">
    <property type="entry name" value="GcvPA"/>
    <property type="match status" value="1"/>
</dbReference>
<dbReference type="Proteomes" id="UP001596002">
    <property type="component" value="Unassembled WGS sequence"/>
</dbReference>
<dbReference type="InterPro" id="IPR049315">
    <property type="entry name" value="GDC-P_N"/>
</dbReference>
<sequence length="449" mass="49339">MKKHSYIPNTEADRKTMLDSLGLQNVEDLFSDIPESVRLKRELNLPPAWSEIELNRNFAAMANKNANLEEYVSFLGAGAYQHYIPSVVDAIISRSEFYTAYTPYQPEISQGILQAIFEYQTMVCELTGMDVSNASMYDGPSAMAEAGIMACAATRRSKLLISRGVHPEYREVVKTYAYGQNIEVEEIALEDGRTSLQDLEAKLGSDIAGVLVQYPNFFGSIEDIKAISELSHQHKALFVTAVNPIAMGILEAPGAFGADIVVAEGQSLGNPVAFGGPYLGMLATTKELVRRVPGRVVGQTADLDGRRAFVLTLQAREQHIRREKASSNICSNQALNALAATVYLTYMGKQGLQDVAKLNLQKAHYAHKKLSGIKGIEPLFQAPFFNEFAVKLNGNPANVNKKLLDAKIIGGYDLGRSYPEYTGGMLFAVTELRTKEEIDLLAERLEAIV</sequence>
<proteinExistence type="inferred from homology"/>
<evidence type="ECO:0000256" key="3">
    <source>
        <dbReference type="ARBA" id="ARBA00049026"/>
    </source>
</evidence>
<dbReference type="GO" id="GO:0004375">
    <property type="term" value="F:glycine dehydrogenase (decarboxylating) activity"/>
    <property type="evidence" value="ECO:0007669"/>
    <property type="project" value="UniProtKB-EC"/>
</dbReference>
<accession>A0ABV9Q924</accession>
<dbReference type="Pfam" id="PF02347">
    <property type="entry name" value="GDC-P"/>
    <property type="match status" value="1"/>
</dbReference>
<evidence type="ECO:0000256" key="2">
    <source>
        <dbReference type="ARBA" id="ARBA00023002"/>
    </source>
</evidence>
<dbReference type="InterPro" id="IPR023010">
    <property type="entry name" value="GcvPA"/>
</dbReference>